<accession>A0A1B0CQA2</accession>
<evidence type="ECO:0000259" key="1">
    <source>
        <dbReference type="SMART" id="SM00651"/>
    </source>
</evidence>
<protein>
    <recommendedName>
        <fullName evidence="1">Sm domain-containing protein</fullName>
    </recommendedName>
</protein>
<evidence type="ECO:0000313" key="3">
    <source>
        <dbReference type="Proteomes" id="UP000092461"/>
    </source>
</evidence>
<dbReference type="EnsemblMetazoa" id="LLOJ007051-RA">
    <property type="protein sequence ID" value="LLOJ007051-PA"/>
    <property type="gene ID" value="LLOJ007051"/>
</dbReference>
<dbReference type="GO" id="GO:0006398">
    <property type="term" value="P:mRNA 3'-end processing by stem-loop binding and cleavage"/>
    <property type="evidence" value="ECO:0007669"/>
    <property type="project" value="TreeGrafter"/>
</dbReference>
<dbReference type="EMBL" id="AJWK01023310">
    <property type="status" value="NOT_ANNOTATED_CDS"/>
    <property type="molecule type" value="Genomic_DNA"/>
</dbReference>
<evidence type="ECO:0000313" key="2">
    <source>
        <dbReference type="EnsemblMetazoa" id="LLOJ007051-PA"/>
    </source>
</evidence>
<feature type="domain" description="Sm" evidence="1">
    <location>
        <begin position="26"/>
        <end position="140"/>
    </location>
</feature>
<name>A0A1B0CQA2_LUTLO</name>
<dbReference type="Proteomes" id="UP000092461">
    <property type="component" value="Unassembled WGS sequence"/>
</dbReference>
<proteinExistence type="predicted"/>
<sequence length="145" mass="17145">MIQGHKRAKNKKNVLNICENFKGPLKLLHEFMQNKTQVKIYIRNNHGIRGYVTGYIEIFDKHWNVTLKDAEEFYRRRKFQYCESANFDESSVEDCSARLKKLGIELPEVNVKSINRKNVECRRKLPQILIRGEQIALITRNIEPP</sequence>
<dbReference type="SMART" id="SM00651">
    <property type="entry name" value="Sm"/>
    <property type="match status" value="1"/>
</dbReference>
<dbReference type="InterPro" id="IPR001163">
    <property type="entry name" value="Sm_dom_euk/arc"/>
</dbReference>
<reference evidence="2" key="1">
    <citation type="submission" date="2020-05" db="UniProtKB">
        <authorList>
            <consortium name="EnsemblMetazoa"/>
        </authorList>
    </citation>
    <scope>IDENTIFICATION</scope>
    <source>
        <strain evidence="2">Jacobina</strain>
    </source>
</reference>
<dbReference type="InterPro" id="IPR034109">
    <property type="entry name" value="Lsm11_M"/>
</dbReference>
<keyword evidence="3" id="KW-1185">Reference proteome</keyword>
<dbReference type="CDD" id="cd01739">
    <property type="entry name" value="LSm11_M"/>
    <property type="match status" value="1"/>
</dbReference>
<dbReference type="Pfam" id="PF01423">
    <property type="entry name" value="LSM"/>
    <property type="match status" value="1"/>
</dbReference>
<organism evidence="2 3">
    <name type="scientific">Lutzomyia longipalpis</name>
    <name type="common">Sand fly</name>
    <dbReference type="NCBI Taxonomy" id="7200"/>
    <lineage>
        <taxon>Eukaryota</taxon>
        <taxon>Metazoa</taxon>
        <taxon>Ecdysozoa</taxon>
        <taxon>Arthropoda</taxon>
        <taxon>Hexapoda</taxon>
        <taxon>Insecta</taxon>
        <taxon>Pterygota</taxon>
        <taxon>Neoptera</taxon>
        <taxon>Endopterygota</taxon>
        <taxon>Diptera</taxon>
        <taxon>Nematocera</taxon>
        <taxon>Psychodoidea</taxon>
        <taxon>Psychodidae</taxon>
        <taxon>Lutzomyia</taxon>
        <taxon>Lutzomyia</taxon>
    </lineage>
</organism>
<dbReference type="GO" id="GO:0005683">
    <property type="term" value="C:U7 snRNP"/>
    <property type="evidence" value="ECO:0007669"/>
    <property type="project" value="TreeGrafter"/>
</dbReference>
<dbReference type="PANTHER" id="PTHR21415:SF1">
    <property type="entry name" value="U7 SNRNA-ASSOCIATED SM-LIKE PROTEIN LSM11"/>
    <property type="match status" value="1"/>
</dbReference>
<dbReference type="AlphaFoldDB" id="A0A1B0CQA2"/>
<dbReference type="PANTHER" id="PTHR21415">
    <property type="entry name" value="U7 SNRNA-ASSOCIATED SM-LIKE PROTEIN LSM11"/>
    <property type="match status" value="1"/>
</dbReference>
<dbReference type="EMBL" id="AJWK01023309">
    <property type="status" value="NOT_ANNOTATED_CDS"/>
    <property type="molecule type" value="Genomic_DNA"/>
</dbReference>
<dbReference type="InterPro" id="IPR010920">
    <property type="entry name" value="LSM_dom_sf"/>
</dbReference>
<dbReference type="Gene3D" id="2.30.30.100">
    <property type="match status" value="1"/>
</dbReference>
<dbReference type="EMBL" id="AJWK01023308">
    <property type="status" value="NOT_ANNOTATED_CDS"/>
    <property type="molecule type" value="Genomic_DNA"/>
</dbReference>
<dbReference type="VEuPathDB" id="VectorBase:LLOJ007051"/>
<dbReference type="SUPFAM" id="SSF50182">
    <property type="entry name" value="Sm-like ribonucleoproteins"/>
    <property type="match status" value="1"/>
</dbReference>
<dbReference type="InterPro" id="IPR039267">
    <property type="entry name" value="Lsm11"/>
</dbReference>
<dbReference type="GO" id="GO:0071209">
    <property type="term" value="F:U7 snRNA binding"/>
    <property type="evidence" value="ECO:0007669"/>
    <property type="project" value="InterPro"/>
</dbReference>